<keyword evidence="7" id="KW-0675">Receptor</keyword>
<dbReference type="GO" id="GO:0005886">
    <property type="term" value="C:plasma membrane"/>
    <property type="evidence" value="ECO:0007669"/>
    <property type="project" value="UniProtKB-SubCell"/>
</dbReference>
<evidence type="ECO:0000256" key="5">
    <source>
        <dbReference type="ARBA" id="ARBA00023040"/>
    </source>
</evidence>
<feature type="transmembrane region" description="Helical" evidence="9">
    <location>
        <begin position="312"/>
        <end position="334"/>
    </location>
</feature>
<keyword evidence="5" id="KW-0297">G-protein coupled receptor</keyword>
<comment type="subcellular location">
    <subcellularLocation>
        <location evidence="1">Cell membrane</location>
        <topology evidence="1">Multi-pass membrane protein</topology>
    </subcellularLocation>
</comment>
<feature type="transmembrane region" description="Helical" evidence="9">
    <location>
        <begin position="111"/>
        <end position="129"/>
    </location>
</feature>
<dbReference type="PROSITE" id="PS50262">
    <property type="entry name" value="G_PROTEIN_RECEP_F1_2"/>
    <property type="match status" value="1"/>
</dbReference>
<evidence type="ECO:0000256" key="8">
    <source>
        <dbReference type="ARBA" id="ARBA00023224"/>
    </source>
</evidence>
<protein>
    <recommendedName>
        <fullName evidence="10">G-protein coupled receptors family 1 profile domain-containing protein</fullName>
    </recommendedName>
</protein>
<feature type="transmembrane region" description="Helical" evidence="9">
    <location>
        <begin position="78"/>
        <end position="105"/>
    </location>
</feature>
<dbReference type="PRINTS" id="PR00237">
    <property type="entry name" value="GPCRRHODOPSN"/>
</dbReference>
<name>A0AAE1DJ09_9GAST</name>
<evidence type="ECO:0000313" key="12">
    <source>
        <dbReference type="Proteomes" id="UP001283361"/>
    </source>
</evidence>
<evidence type="ECO:0000313" key="11">
    <source>
        <dbReference type="EMBL" id="KAK3772277.1"/>
    </source>
</evidence>
<feature type="transmembrane region" description="Helical" evidence="9">
    <location>
        <begin position="269"/>
        <end position="291"/>
    </location>
</feature>
<evidence type="ECO:0000256" key="7">
    <source>
        <dbReference type="ARBA" id="ARBA00023170"/>
    </source>
</evidence>
<comment type="caution">
    <text evidence="11">The sequence shown here is derived from an EMBL/GenBank/DDBJ whole genome shotgun (WGS) entry which is preliminary data.</text>
</comment>
<evidence type="ECO:0000259" key="10">
    <source>
        <dbReference type="PROSITE" id="PS50262"/>
    </source>
</evidence>
<feature type="transmembrane region" description="Helical" evidence="9">
    <location>
        <begin position="136"/>
        <end position="155"/>
    </location>
</feature>
<dbReference type="CDD" id="cd00637">
    <property type="entry name" value="7tm_classA_rhodopsin-like"/>
    <property type="match status" value="1"/>
</dbReference>
<dbReference type="InterPro" id="IPR050569">
    <property type="entry name" value="TAAR"/>
</dbReference>
<evidence type="ECO:0000256" key="6">
    <source>
        <dbReference type="ARBA" id="ARBA00023136"/>
    </source>
</evidence>
<accession>A0AAE1DJ09</accession>
<evidence type="ECO:0000256" key="9">
    <source>
        <dbReference type="SAM" id="Phobius"/>
    </source>
</evidence>
<dbReference type="PANTHER" id="PTHR24249">
    <property type="entry name" value="HISTAMINE RECEPTOR-RELATED G-PROTEIN COUPLED RECEPTOR"/>
    <property type="match status" value="1"/>
</dbReference>
<feature type="domain" description="G-protein coupled receptors family 1 profile" evidence="10">
    <location>
        <begin position="55"/>
        <end position="332"/>
    </location>
</feature>
<evidence type="ECO:0000256" key="2">
    <source>
        <dbReference type="ARBA" id="ARBA00022475"/>
    </source>
</evidence>
<evidence type="ECO:0000256" key="3">
    <source>
        <dbReference type="ARBA" id="ARBA00022692"/>
    </source>
</evidence>
<sequence length="360" mass="40266">MWEGNKTFIIILGISTEFPGNALKDNPELPGGFLDARTYYYILMILQVFVNPILSIIMFITCLINISTFLQMDLSQGVTLNLLILSCSDTVLAIVGLTSCFGFVMLLYGHYFILGVSIQSLVYACLFTINYPMYTSLVVTTVIAIVRCLSVVMPLSFRNVATPRRQLIIIAIISLFSIGIPLYTQIRAGISAPSRNVSQGTFGGASNQQMAMFDIFRNIFFYSCLSIIITAMFFLIFALKKSSKFQALASSTKTDGKHSKTVNTRETQIVKTIIVILAIFVICNLPLNLLAIMRQTIPGFSDTGRFRLEKKVWDMIVWIGLAFNCGLNVLAYYFTNSSYRKTLNSNVRHLLCSSSEKFVQ</sequence>
<keyword evidence="8" id="KW-0807">Transducer</keyword>
<keyword evidence="12" id="KW-1185">Reference proteome</keyword>
<dbReference type="SUPFAM" id="SSF81321">
    <property type="entry name" value="Family A G protein-coupled receptor-like"/>
    <property type="match status" value="1"/>
</dbReference>
<keyword evidence="4 9" id="KW-1133">Transmembrane helix</keyword>
<reference evidence="11" key="1">
    <citation type="journal article" date="2023" name="G3 (Bethesda)">
        <title>A reference genome for the long-term kleptoplast-retaining sea slug Elysia crispata morphotype clarki.</title>
        <authorList>
            <person name="Eastman K.E."/>
            <person name="Pendleton A.L."/>
            <person name="Shaikh M.A."/>
            <person name="Suttiyut T."/>
            <person name="Ogas R."/>
            <person name="Tomko P."/>
            <person name="Gavelis G."/>
            <person name="Widhalm J.R."/>
            <person name="Wisecaver J.H."/>
        </authorList>
    </citation>
    <scope>NUCLEOTIDE SEQUENCE</scope>
    <source>
        <strain evidence="11">ECLA1</strain>
    </source>
</reference>
<evidence type="ECO:0000256" key="4">
    <source>
        <dbReference type="ARBA" id="ARBA00022989"/>
    </source>
</evidence>
<dbReference type="AlphaFoldDB" id="A0AAE1DJ09"/>
<organism evidence="11 12">
    <name type="scientific">Elysia crispata</name>
    <name type="common">lettuce slug</name>
    <dbReference type="NCBI Taxonomy" id="231223"/>
    <lineage>
        <taxon>Eukaryota</taxon>
        <taxon>Metazoa</taxon>
        <taxon>Spiralia</taxon>
        <taxon>Lophotrochozoa</taxon>
        <taxon>Mollusca</taxon>
        <taxon>Gastropoda</taxon>
        <taxon>Heterobranchia</taxon>
        <taxon>Euthyneura</taxon>
        <taxon>Panpulmonata</taxon>
        <taxon>Sacoglossa</taxon>
        <taxon>Placobranchoidea</taxon>
        <taxon>Plakobranchidae</taxon>
        <taxon>Elysia</taxon>
    </lineage>
</organism>
<dbReference type="Gene3D" id="1.20.1070.10">
    <property type="entry name" value="Rhodopsin 7-helix transmembrane proteins"/>
    <property type="match status" value="1"/>
</dbReference>
<gene>
    <name evidence="11" type="ORF">RRG08_039095</name>
</gene>
<dbReference type="EMBL" id="JAWDGP010003644">
    <property type="protein sequence ID" value="KAK3772277.1"/>
    <property type="molecule type" value="Genomic_DNA"/>
</dbReference>
<evidence type="ECO:0000256" key="1">
    <source>
        <dbReference type="ARBA" id="ARBA00004651"/>
    </source>
</evidence>
<proteinExistence type="predicted"/>
<dbReference type="InterPro" id="IPR017452">
    <property type="entry name" value="GPCR_Rhodpsn_7TM"/>
</dbReference>
<keyword evidence="2" id="KW-1003">Cell membrane</keyword>
<dbReference type="Proteomes" id="UP001283361">
    <property type="component" value="Unassembled WGS sequence"/>
</dbReference>
<dbReference type="Pfam" id="PF00001">
    <property type="entry name" value="7tm_1"/>
    <property type="match status" value="1"/>
</dbReference>
<keyword evidence="6 9" id="KW-0472">Membrane</keyword>
<keyword evidence="3 9" id="KW-0812">Transmembrane</keyword>
<feature type="transmembrane region" description="Helical" evidence="9">
    <location>
        <begin position="167"/>
        <end position="186"/>
    </location>
</feature>
<feature type="transmembrane region" description="Helical" evidence="9">
    <location>
        <begin position="219"/>
        <end position="239"/>
    </location>
</feature>
<feature type="transmembrane region" description="Helical" evidence="9">
    <location>
        <begin position="39"/>
        <end position="66"/>
    </location>
</feature>
<dbReference type="GO" id="GO:0004930">
    <property type="term" value="F:G protein-coupled receptor activity"/>
    <property type="evidence" value="ECO:0007669"/>
    <property type="project" value="UniProtKB-KW"/>
</dbReference>
<dbReference type="InterPro" id="IPR000276">
    <property type="entry name" value="GPCR_Rhodpsn"/>
</dbReference>